<dbReference type="Gene3D" id="3.40.1350.10">
    <property type="match status" value="1"/>
</dbReference>
<gene>
    <name evidence="3" type="ORF">CRV06_08000</name>
</gene>
<dbReference type="RefSeq" id="WP_129082059.1">
    <property type="nucleotide sequence ID" value="NZ_CP041070.1"/>
</dbReference>
<dbReference type="STRING" id="877500.GCA_000935065_01951"/>
<reference evidence="3 4" key="1">
    <citation type="submission" date="2017-10" db="EMBL/GenBank/DDBJ databases">
        <title>Genomics of the genus Arcobacter.</title>
        <authorList>
            <person name="Perez-Cataluna A."/>
            <person name="Figueras M.J."/>
        </authorList>
    </citation>
    <scope>NUCLEOTIDE SEQUENCE [LARGE SCALE GENOMIC DNA]</scope>
    <source>
        <strain evidence="3 4">DSM 24636</strain>
    </source>
</reference>
<dbReference type="GO" id="GO:0003677">
    <property type="term" value="F:DNA binding"/>
    <property type="evidence" value="ECO:0007669"/>
    <property type="project" value="InterPro"/>
</dbReference>
<dbReference type="GO" id="GO:0009307">
    <property type="term" value="P:DNA restriction-modification system"/>
    <property type="evidence" value="ECO:0007669"/>
    <property type="project" value="InterPro"/>
</dbReference>
<dbReference type="InterPro" id="IPR011335">
    <property type="entry name" value="Restrct_endonuc-II-like"/>
</dbReference>
<keyword evidence="1" id="KW-0472">Membrane</keyword>
<name>A0A4Q0XYM4_9BACT</name>
<keyword evidence="1" id="KW-0812">Transmembrane</keyword>
<keyword evidence="4" id="KW-1185">Reference proteome</keyword>
<protein>
    <recommendedName>
        <fullName evidence="2">Restriction endonuclease type IV Mrr domain-containing protein</fullName>
    </recommendedName>
</protein>
<feature type="domain" description="Restriction endonuclease type IV Mrr" evidence="2">
    <location>
        <begin position="50"/>
        <end position="118"/>
    </location>
</feature>
<dbReference type="EMBL" id="PDKO01000006">
    <property type="protein sequence ID" value="RXJ62766.1"/>
    <property type="molecule type" value="Genomic_DNA"/>
</dbReference>
<accession>A0A4Q0XYM4</accession>
<keyword evidence="1" id="KW-1133">Transmembrane helix</keyword>
<dbReference type="Proteomes" id="UP000290191">
    <property type="component" value="Unassembled WGS sequence"/>
</dbReference>
<evidence type="ECO:0000259" key="2">
    <source>
        <dbReference type="Pfam" id="PF04471"/>
    </source>
</evidence>
<feature type="transmembrane region" description="Helical" evidence="1">
    <location>
        <begin position="6"/>
        <end position="28"/>
    </location>
</feature>
<evidence type="ECO:0000256" key="1">
    <source>
        <dbReference type="SAM" id="Phobius"/>
    </source>
</evidence>
<evidence type="ECO:0000313" key="3">
    <source>
        <dbReference type="EMBL" id="RXJ62766.1"/>
    </source>
</evidence>
<dbReference type="OrthoDB" id="5363706at2"/>
<dbReference type="AlphaFoldDB" id="A0A4Q0XYM4"/>
<organism evidence="3 4">
    <name type="scientific">Halarcobacter anaerophilus</name>
    <dbReference type="NCBI Taxonomy" id="877500"/>
    <lineage>
        <taxon>Bacteria</taxon>
        <taxon>Pseudomonadati</taxon>
        <taxon>Campylobacterota</taxon>
        <taxon>Epsilonproteobacteria</taxon>
        <taxon>Campylobacterales</taxon>
        <taxon>Arcobacteraceae</taxon>
        <taxon>Halarcobacter</taxon>
    </lineage>
</organism>
<dbReference type="Pfam" id="PF04471">
    <property type="entry name" value="Mrr_cat"/>
    <property type="match status" value="1"/>
</dbReference>
<dbReference type="InterPro" id="IPR011856">
    <property type="entry name" value="tRNA_endonuc-like_dom_sf"/>
</dbReference>
<proteinExistence type="predicted"/>
<dbReference type="InterPro" id="IPR007560">
    <property type="entry name" value="Restrct_endonuc_IV_Mrr"/>
</dbReference>
<sequence length="166" mass="19484">MISTSQILSQLSTLFPLLLLILVIEIFFKKLSAQVKKRRYTNLMEKNRLKGLAYEIKCGKYYEEQGYDVEYYGINKGKKDAGIDLICRKENQIKLLVQCKNHKGIKSINHENVKVFHSNAIKFIDLNNIEKQLVKLKYAVPNQNILDNSAIKVFQDRYYNCRYEII</sequence>
<evidence type="ECO:0000313" key="4">
    <source>
        <dbReference type="Proteomes" id="UP000290191"/>
    </source>
</evidence>
<dbReference type="SUPFAM" id="SSF52980">
    <property type="entry name" value="Restriction endonuclease-like"/>
    <property type="match status" value="1"/>
</dbReference>
<comment type="caution">
    <text evidence="3">The sequence shown here is derived from an EMBL/GenBank/DDBJ whole genome shotgun (WGS) entry which is preliminary data.</text>
</comment>
<dbReference type="GO" id="GO:0004519">
    <property type="term" value="F:endonuclease activity"/>
    <property type="evidence" value="ECO:0007669"/>
    <property type="project" value="InterPro"/>
</dbReference>